<dbReference type="CDD" id="cd00063">
    <property type="entry name" value="FN3"/>
    <property type="match status" value="1"/>
</dbReference>
<sequence>MKKIVVWALTVAIMMSTMNISYANIQLPVERLNIDNIFFVVGENIITGDPIINPTMNISWEDPDEWADGDIVHTPEFYEVIVKNITLGTSTTIRVNAGSQEFINKTMEVHNKMNLQTGCFYEINIQPYHYHIVDNNGTDVYVLAPLAQAPVKAYGITDMQVDFESNEDSIQVIWDDLGLPEFQYRIVYAIGDYSSRTKQELLNNKEGEITGLSIDRDDVTSFYDPVARRQKLSYTISNNIYPGQVYSVMVEPMVDYYNGDTIVRNRNFPLIKSLSTNVELSLVEDGDYLRLQWEIPASFRVGQAQEEYALVEAVLMEYQGGRGRNLVIFDGEAASIGYYRLQKPIIETEYELKLTYKAVADASKPPIEPISNRLRYVPSEFLIKPTKPYVPSVISPSIIQDLKQGNTLDQIRTILSDKYLIPGYSYTGSVDDLISQNVTYHVDAYNTAINFTWGAFQRIDVNPASGTYGENIYDTNVYYDIWVTDELSTMAYATPIVNEVRYNSPTDNHVLLNSENQIIGFREPLNFYYDTSQNEIIEIKPNEIYYIKVQAKKITSQGTLVSDPTITAIYYTYGGDAFEPPTIAKPPLKVKDSETTQTGITLNWKESWYEVIGKNVDVDNPLNTWQHQVWVEADGSIHTTPKTGAEYFPVYLGNEEIVKLQDYLDGIAGLDPIELIQRKVDLGTDDFGVSDVKYKFIKIPYQQVLETITTRQNVNPTFTFEDYYNELIENDKDGSVPLSWTDIVPYSDTTDNTYLAYRENGLMANTSYLFILYPYREMFGDALLYAHYPTPIVVSTNPETVIINPDPTVPSVYVTNYTSSDITVTWKYNLDFEYELVYGRTDDITKAKPVPITLPTNQLNPAYPQDGAYYDVVVDDLFPLTSYYFWVRAKQTSNSKVSQWSNPVVGQTRDATAPVPPRGVGIAPKSRTEVHGYDAGVTENYIIIDWLKDLNDIPQNTDLKVKTNYTYIMEVADNPKFIDPIYIESAGGNGDVIPDDVEILEKNLVKINDLIPNRNYYVRMKTRLTITGSEQGQLLIKESPSYTIPIRVITLASGTEYDGYIDPGTSILPTEDFERIYNPAQETLEYRFRDEGTDTSGAADNYVNQRLISKLIRDKAYEYVIDLNRFEGKKISSRKITIPYTVMEAFSKYQIKVKIEADDLIIEMPAKAIMGIINKQVDAHGVAPHVIVNIENLDQAATIAQIQDVSLTTIANPKQVSMSVASNRQVDTVRYLDQPMTLGLKTTSVYDLNLSDTALYIKDANANWSKTDNGRYSTATGMMSFETADVGSYGLYAVSRPTNIPGIHVAPAHWSEPYRRDVYSRYTINGIQNYDPNGKISEKNLVQAVYGSVTDTDTIDLSALLSDQNMTTLLRSGIKTNESQTKTTVTREEALSVFVRGYEIMNNTVIELDNTIYNRIRNDRNINSAYYTNLTKAATLGLISDTSTIRPKDTMTYGEFYAIWSRSLR</sequence>
<dbReference type="InterPro" id="IPR013783">
    <property type="entry name" value="Ig-like_fold"/>
</dbReference>
<name>A0A3P7PXF4_9FIRM</name>
<dbReference type="SUPFAM" id="SSF49265">
    <property type="entry name" value="Fibronectin type III"/>
    <property type="match status" value="1"/>
</dbReference>
<proteinExistence type="predicted"/>
<dbReference type="KEGG" id="cbar:PATL70BA_2001"/>
<keyword evidence="4" id="KW-1185">Reference proteome</keyword>
<dbReference type="InterPro" id="IPR003961">
    <property type="entry name" value="FN3_dom"/>
</dbReference>
<dbReference type="Proteomes" id="UP000279029">
    <property type="component" value="Chromosome"/>
</dbReference>
<evidence type="ECO:0000256" key="1">
    <source>
        <dbReference type="SAM" id="SignalP"/>
    </source>
</evidence>
<organism evidence="3 4">
    <name type="scientific">Petrocella atlantisensis</name>
    <dbReference type="NCBI Taxonomy" id="2173034"/>
    <lineage>
        <taxon>Bacteria</taxon>
        <taxon>Bacillati</taxon>
        <taxon>Bacillota</taxon>
        <taxon>Clostridia</taxon>
        <taxon>Lachnospirales</taxon>
        <taxon>Vallitaleaceae</taxon>
        <taxon>Petrocella</taxon>
    </lineage>
</organism>
<reference evidence="3 4" key="1">
    <citation type="submission" date="2018-09" db="EMBL/GenBank/DDBJ databases">
        <authorList>
            <person name="Postec A."/>
        </authorList>
    </citation>
    <scope>NUCLEOTIDE SEQUENCE [LARGE SCALE GENOMIC DNA]</scope>
    <source>
        <strain evidence="3">70B-A</strain>
    </source>
</reference>
<protein>
    <recommendedName>
        <fullName evidence="2">Fibronectin type-III domain-containing protein</fullName>
    </recommendedName>
</protein>
<dbReference type="InterPro" id="IPR036116">
    <property type="entry name" value="FN3_sf"/>
</dbReference>
<dbReference type="RefSeq" id="WP_125137120.1">
    <property type="nucleotide sequence ID" value="NZ_LR130778.1"/>
</dbReference>
<feature type="domain" description="Fibronectin type-III" evidence="2">
    <location>
        <begin position="806"/>
        <end position="911"/>
    </location>
</feature>
<dbReference type="Gene3D" id="2.60.40.10">
    <property type="entry name" value="Immunoglobulins"/>
    <property type="match status" value="1"/>
</dbReference>
<evidence type="ECO:0000313" key="4">
    <source>
        <dbReference type="Proteomes" id="UP000279029"/>
    </source>
</evidence>
<accession>A0A3P7PXF4</accession>
<dbReference type="EMBL" id="LR130778">
    <property type="protein sequence ID" value="VDN47881.1"/>
    <property type="molecule type" value="Genomic_DNA"/>
</dbReference>
<evidence type="ECO:0000313" key="3">
    <source>
        <dbReference type="EMBL" id="VDN47881.1"/>
    </source>
</evidence>
<gene>
    <name evidence="3" type="ORF">PATL70BA_2001</name>
</gene>
<keyword evidence="1" id="KW-0732">Signal</keyword>
<feature type="chain" id="PRO_5018093866" description="Fibronectin type-III domain-containing protein" evidence="1">
    <location>
        <begin position="24"/>
        <end position="1465"/>
    </location>
</feature>
<dbReference type="PROSITE" id="PS50853">
    <property type="entry name" value="FN3"/>
    <property type="match status" value="1"/>
</dbReference>
<dbReference type="OrthoDB" id="1735978at2"/>
<dbReference type="SMART" id="SM00060">
    <property type="entry name" value="FN3"/>
    <property type="match status" value="3"/>
</dbReference>
<evidence type="ECO:0000259" key="2">
    <source>
        <dbReference type="PROSITE" id="PS50853"/>
    </source>
</evidence>
<feature type="signal peptide" evidence="1">
    <location>
        <begin position="1"/>
        <end position="23"/>
    </location>
</feature>